<dbReference type="InParanoid" id="A0A482XKR1"/>
<feature type="compositionally biased region" description="Polar residues" evidence="1">
    <location>
        <begin position="726"/>
        <end position="744"/>
    </location>
</feature>
<dbReference type="EMBL" id="QKKF02007188">
    <property type="protein sequence ID" value="RZF46039.1"/>
    <property type="molecule type" value="Genomic_DNA"/>
</dbReference>
<comment type="caution">
    <text evidence="2">The sequence shown here is derived from an EMBL/GenBank/DDBJ whole genome shotgun (WGS) entry which is preliminary data.</text>
</comment>
<feature type="region of interest" description="Disordered" evidence="1">
    <location>
        <begin position="721"/>
        <end position="744"/>
    </location>
</feature>
<dbReference type="AlphaFoldDB" id="A0A482XKR1"/>
<dbReference type="GO" id="GO:0016556">
    <property type="term" value="P:mRNA modification"/>
    <property type="evidence" value="ECO:0007669"/>
    <property type="project" value="InterPro"/>
</dbReference>
<gene>
    <name evidence="2" type="ORF">LSTR_LSTR004752</name>
</gene>
<organism evidence="2 3">
    <name type="scientific">Laodelphax striatellus</name>
    <name type="common">Small brown planthopper</name>
    <name type="synonym">Delphax striatella</name>
    <dbReference type="NCBI Taxonomy" id="195883"/>
    <lineage>
        <taxon>Eukaryota</taxon>
        <taxon>Metazoa</taxon>
        <taxon>Ecdysozoa</taxon>
        <taxon>Arthropoda</taxon>
        <taxon>Hexapoda</taxon>
        <taxon>Insecta</taxon>
        <taxon>Pterygota</taxon>
        <taxon>Neoptera</taxon>
        <taxon>Paraneoptera</taxon>
        <taxon>Hemiptera</taxon>
        <taxon>Auchenorrhyncha</taxon>
        <taxon>Fulgoroidea</taxon>
        <taxon>Delphacidae</taxon>
        <taxon>Criomorphinae</taxon>
        <taxon>Laodelphax</taxon>
    </lineage>
</organism>
<dbReference type="PANTHER" id="PTHR38563:SF1">
    <property type="entry name" value="FL(2)D-ASSOCIATED COMPLEX COMPONENT"/>
    <property type="match status" value="1"/>
</dbReference>
<feature type="compositionally biased region" description="Basic and acidic residues" evidence="1">
    <location>
        <begin position="654"/>
        <end position="676"/>
    </location>
</feature>
<dbReference type="GO" id="GO:0036396">
    <property type="term" value="C:RNA N6-methyladenosine methyltransferase complex"/>
    <property type="evidence" value="ECO:0007669"/>
    <property type="project" value="InterPro"/>
</dbReference>
<feature type="region of interest" description="Disordered" evidence="1">
    <location>
        <begin position="1"/>
        <end position="702"/>
    </location>
</feature>
<reference evidence="2 3" key="1">
    <citation type="journal article" date="2017" name="Gigascience">
        <title>Genome sequence of the small brown planthopper, Laodelphax striatellus.</title>
        <authorList>
            <person name="Zhu J."/>
            <person name="Jiang F."/>
            <person name="Wang X."/>
            <person name="Yang P."/>
            <person name="Bao Y."/>
            <person name="Zhao W."/>
            <person name="Wang W."/>
            <person name="Lu H."/>
            <person name="Wang Q."/>
            <person name="Cui N."/>
            <person name="Li J."/>
            <person name="Chen X."/>
            <person name="Luo L."/>
            <person name="Yu J."/>
            <person name="Kang L."/>
            <person name="Cui F."/>
        </authorList>
    </citation>
    <scope>NUCLEOTIDE SEQUENCE [LARGE SCALE GENOMIC DNA]</scope>
    <source>
        <strain evidence="2">Lst14</strain>
    </source>
</reference>
<feature type="compositionally biased region" description="Basic residues" evidence="1">
    <location>
        <begin position="178"/>
        <end position="187"/>
    </location>
</feature>
<name>A0A482XKR1_LAOST</name>
<sequence length="945" mass="109348">MKVCITEIVDGKKGRSASTLKKLSGLRRSGGGEGGGKKGSTPPLKGRRKASLSRTRKKSASPANQRASSKHAPSTPPATSLGLNFAGKTAKGTSKTGSSSRHAASPRSGSRRSVSVERKEKHNRSLSPRGSNRDRDRERDRGRSRSPKLKNRDRSPGLRRSGDTSRSRRKDSPDSKSRDKRLARKNSPKRDRLDDRKRDDDRSRSGKDERRFEKKPIPDRSSAGDREKRDHDDSTRNRDKAREVAREKERIEALERCRERQREREMMAKEKDKQRDRVRDDRDKDIGKSKDYDREVPLHSMPGERKGPLDRDRMNKERKDKERERFDKEREREKQYERGMDKSIEKPRMGADRIQDRDRNIDKIERERPMDKDRRGMERERGNERDHLLDRSRGDKPPESDRERGMERERGFDRGPERDRMPVADRSFEKERVKMVPDQRPRDRGEFERDRPHEKEGRAQFERGNEHERSYERTLEGDRSMEKDRNVVRDRGIERIMERERGSMDRGRGGSDSERRERERFDPRYEQRRPIPNEDKGYESPFDGSGRRERGGRYSNEGGGDRGHYSPPREDPRNMRMQPQFGDDRRRNPGMRNWEYDEGAKPRDWDYQDNRRDWDSRNRMRRPPHPNEPVEGCEENIPEKEPIEQAIPPPGDMSMKRARDEADGMGQEMKKIRTDEPPPAILEEDLSDISDDPDEILNRDDIEGTGTELDAEIDEMESKPVHLPPLNQTNMPQTPVSTVNNSTLNDSLEQRLADDRTDEEGGTVLLVEEISDEELEEEARGNKGSSRRKAKGLGDALGVDWASLVAETRPKTEPSTDGEPGAARRRWQPIRILSRIGISLKYAGEKMYNEIQQKAAAEVVKPEEEGEEAEVKEPKPELKLLHPVAGIHSTLRLKHSQRRSLFSGVDIFKRALSARRDIAIRRHLCNLPVKSLEAQQAAGLCQWVV</sequence>
<feature type="compositionally biased region" description="Basic and acidic residues" evidence="1">
    <location>
        <begin position="131"/>
        <end position="143"/>
    </location>
</feature>
<dbReference type="Proteomes" id="UP000291343">
    <property type="component" value="Unassembled WGS sequence"/>
</dbReference>
<dbReference type="InterPro" id="IPR040427">
    <property type="entry name" value="Flacc"/>
</dbReference>
<keyword evidence="3" id="KW-1185">Reference proteome</keyword>
<feature type="compositionally biased region" description="Basic and acidic residues" evidence="1">
    <location>
        <begin position="150"/>
        <end position="177"/>
    </location>
</feature>
<feature type="compositionally biased region" description="Low complexity" evidence="1">
    <location>
        <begin position="86"/>
        <end position="113"/>
    </location>
</feature>
<evidence type="ECO:0000313" key="2">
    <source>
        <dbReference type="EMBL" id="RZF46039.1"/>
    </source>
</evidence>
<evidence type="ECO:0008006" key="4">
    <source>
        <dbReference type="Google" id="ProtNLM"/>
    </source>
</evidence>
<feature type="compositionally biased region" description="Acidic residues" evidence="1">
    <location>
        <begin position="682"/>
        <end position="695"/>
    </location>
</feature>
<feature type="region of interest" description="Disordered" evidence="1">
    <location>
        <begin position="766"/>
        <end position="792"/>
    </location>
</feature>
<protein>
    <recommendedName>
        <fullName evidence="4">Zinc finger CCCH domain-containing protein 13-like</fullName>
    </recommendedName>
</protein>
<feature type="compositionally biased region" description="Basic and acidic residues" evidence="1">
    <location>
        <begin position="559"/>
        <end position="574"/>
    </location>
</feature>
<dbReference type="STRING" id="195883.A0A482XKR1"/>
<feature type="compositionally biased region" description="Basic and acidic residues" evidence="1">
    <location>
        <begin position="594"/>
        <end position="618"/>
    </location>
</feature>
<feature type="compositionally biased region" description="Basic and acidic residues" evidence="1">
    <location>
        <begin position="188"/>
        <end position="538"/>
    </location>
</feature>
<dbReference type="PANTHER" id="PTHR38563">
    <property type="entry name" value="FL(2)D-ASSOCIATED COMPLEX COMPONENT"/>
    <property type="match status" value="1"/>
</dbReference>
<feature type="compositionally biased region" description="Gly residues" evidence="1">
    <location>
        <begin position="28"/>
        <end position="38"/>
    </location>
</feature>
<feature type="compositionally biased region" description="Basic residues" evidence="1">
    <location>
        <begin position="45"/>
        <end position="59"/>
    </location>
</feature>
<evidence type="ECO:0000313" key="3">
    <source>
        <dbReference type="Proteomes" id="UP000291343"/>
    </source>
</evidence>
<accession>A0A482XKR1</accession>
<proteinExistence type="predicted"/>
<evidence type="ECO:0000256" key="1">
    <source>
        <dbReference type="SAM" id="MobiDB-lite"/>
    </source>
</evidence>
<dbReference type="OrthoDB" id="6022762at2759"/>